<dbReference type="InterPro" id="IPR011059">
    <property type="entry name" value="Metal-dep_hydrolase_composite"/>
</dbReference>
<sequence length="381" mass="41982">MEAFPGLIDCHVHFREPGLEHKATIASEASAARSGGVFVCCEMPNTTPPTNSIERLKDKVERADHARDVCDVRFFFGATVHEHLAELEQLLSDPSLASLRRHCCGLKLYLDNSTGDMKSEDDVTEAAFALCGKYSFPLVAHCEHAGTNDRCSCIPYTNAASHSERRPAISEVTSIREAISRAEKHNTPLHIAHLSTAEGMRCVKDARERGVKVTCEVTPHHLLLTVADYDTLGGRGKVNPPIRYSDDQELLWDGVIDGTIDCIATDHAPHLLSEKDTTDGMPPSGLPGVEVSLRLLLSIALGHWPHPTTKPPASALKLTTEMIRRLMFTRPNEIFDLHASDAPAIRIDKQGSYTITNENQKTKCGWTPYNGWEVKGDFSLI</sequence>
<dbReference type="InterPro" id="IPR006680">
    <property type="entry name" value="Amidohydro-rel"/>
</dbReference>
<organism evidence="5">
    <name type="scientific">Parabodo caudatus</name>
    <dbReference type="NCBI Taxonomy" id="351713"/>
    <lineage>
        <taxon>Eukaryota</taxon>
        <taxon>Discoba</taxon>
        <taxon>Euglenozoa</taxon>
        <taxon>Kinetoplastea</taxon>
        <taxon>Metakinetoplastina</taxon>
        <taxon>Parabodonida</taxon>
        <taxon>Parabodo</taxon>
    </lineage>
</organism>
<evidence type="ECO:0000256" key="2">
    <source>
        <dbReference type="ARBA" id="ARBA00022723"/>
    </source>
</evidence>
<keyword evidence="2" id="KW-0479">Metal-binding</keyword>
<feature type="domain" description="Amidohydrolase-related" evidence="4">
    <location>
        <begin position="4"/>
        <end position="268"/>
    </location>
</feature>
<dbReference type="GO" id="GO:0005737">
    <property type="term" value="C:cytoplasm"/>
    <property type="evidence" value="ECO:0007669"/>
    <property type="project" value="TreeGrafter"/>
</dbReference>
<dbReference type="EMBL" id="AB307736">
    <property type="protein sequence ID" value="BAF95074.1"/>
    <property type="molecule type" value="Genomic_DNA"/>
</dbReference>
<reference evidence="5" key="1">
    <citation type="journal article" date="2008" name="Protist">
        <title>Evolutionary analysis of synteny and gene fusion for pyrimidine biosynthetic enzymes in Euglenozoa: an extraordinary gap between kinetoplastids and diplonemids.</title>
        <authorList>
            <person name="Makiuchi T."/>
            <person name="Annoura T."/>
            <person name="Hashimoto T."/>
            <person name="Murata E."/>
            <person name="Aoki T."/>
            <person name="Nara T."/>
        </authorList>
    </citation>
    <scope>NUCLEOTIDE SEQUENCE</scope>
    <source>
        <strain evidence="5">ATCC 50361</strain>
    </source>
</reference>
<dbReference type="GO" id="GO:0004038">
    <property type="term" value="F:allantoinase activity"/>
    <property type="evidence" value="ECO:0007669"/>
    <property type="project" value="TreeGrafter"/>
</dbReference>
<accession>A9CQ03</accession>
<name>A9CQ03_9EUGL</name>
<dbReference type="Gene3D" id="3.20.20.140">
    <property type="entry name" value="Metal-dependent hydrolases"/>
    <property type="match status" value="1"/>
</dbReference>
<dbReference type="EC" id="3.5.2.3" evidence="5"/>
<dbReference type="GO" id="GO:0004151">
    <property type="term" value="F:dihydroorotase activity"/>
    <property type="evidence" value="ECO:0007669"/>
    <property type="project" value="UniProtKB-EC"/>
</dbReference>
<protein>
    <submittedName>
        <fullName evidence="5">Dihydroorotase</fullName>
        <ecNumber evidence="5">3.5.2.3</ecNumber>
    </submittedName>
</protein>
<evidence type="ECO:0000259" key="4">
    <source>
        <dbReference type="Pfam" id="PF01979"/>
    </source>
</evidence>
<keyword evidence="3 5" id="KW-0378">Hydrolase</keyword>
<proteinExistence type="predicted"/>
<evidence type="ECO:0000256" key="3">
    <source>
        <dbReference type="ARBA" id="ARBA00022801"/>
    </source>
</evidence>
<dbReference type="InterPro" id="IPR032466">
    <property type="entry name" value="Metal_Hydrolase"/>
</dbReference>
<comment type="cofactor">
    <cofactor evidence="1">
        <name>Zn(2+)</name>
        <dbReference type="ChEBI" id="CHEBI:29105"/>
    </cofactor>
</comment>
<evidence type="ECO:0000256" key="1">
    <source>
        <dbReference type="ARBA" id="ARBA00001947"/>
    </source>
</evidence>
<dbReference type="AlphaFoldDB" id="A9CQ03"/>
<dbReference type="Pfam" id="PF01979">
    <property type="entry name" value="Amidohydro_1"/>
    <property type="match status" value="1"/>
</dbReference>
<dbReference type="InterPro" id="IPR002195">
    <property type="entry name" value="Dihydroorotase_CS"/>
</dbReference>
<dbReference type="PROSITE" id="PS00483">
    <property type="entry name" value="DIHYDROOROTASE_2"/>
    <property type="match status" value="1"/>
</dbReference>
<evidence type="ECO:0000313" key="5">
    <source>
        <dbReference type="EMBL" id="BAF95074.1"/>
    </source>
</evidence>
<dbReference type="GO" id="GO:0046872">
    <property type="term" value="F:metal ion binding"/>
    <property type="evidence" value="ECO:0007669"/>
    <property type="project" value="UniProtKB-KW"/>
</dbReference>
<dbReference type="PANTHER" id="PTHR43668">
    <property type="entry name" value="ALLANTOINASE"/>
    <property type="match status" value="1"/>
</dbReference>
<dbReference type="SUPFAM" id="SSF51338">
    <property type="entry name" value="Composite domain of metallo-dependent hydrolases"/>
    <property type="match status" value="1"/>
</dbReference>
<gene>
    <name evidence="5" type="primary">pyr3</name>
</gene>
<dbReference type="GO" id="GO:0006145">
    <property type="term" value="P:purine nucleobase catabolic process"/>
    <property type="evidence" value="ECO:0007669"/>
    <property type="project" value="TreeGrafter"/>
</dbReference>
<dbReference type="PANTHER" id="PTHR43668:SF2">
    <property type="entry name" value="ALLANTOINASE"/>
    <property type="match status" value="1"/>
</dbReference>
<dbReference type="SUPFAM" id="SSF51556">
    <property type="entry name" value="Metallo-dependent hydrolases"/>
    <property type="match status" value="1"/>
</dbReference>
<dbReference type="InterPro" id="IPR050138">
    <property type="entry name" value="DHOase/Allantoinase_Hydrolase"/>
</dbReference>